<dbReference type="Proteomes" id="UP000005744">
    <property type="component" value="Unassembled WGS sequence"/>
</dbReference>
<evidence type="ECO:0000256" key="2">
    <source>
        <dbReference type="ARBA" id="ARBA00001946"/>
    </source>
</evidence>
<dbReference type="AlphaFoldDB" id="I3CJI6"/>
<dbReference type="SUPFAM" id="SSF52440">
    <property type="entry name" value="PreATP-grasp domain"/>
    <property type="match status" value="1"/>
</dbReference>
<comment type="cofactor">
    <cofactor evidence="2">
        <name>Mg(2+)</name>
        <dbReference type="ChEBI" id="CHEBI:18420"/>
    </cofactor>
</comment>
<accession>I3CJI6</accession>
<dbReference type="NCBIfam" id="TIGR01380">
    <property type="entry name" value="glut_syn"/>
    <property type="match status" value="1"/>
</dbReference>
<dbReference type="GO" id="GO:0004363">
    <property type="term" value="F:glutathione synthase activity"/>
    <property type="evidence" value="ECO:0007669"/>
    <property type="project" value="UniProtKB-UniRule"/>
</dbReference>
<dbReference type="Pfam" id="PF02955">
    <property type="entry name" value="GSH-S_ATP"/>
    <property type="match status" value="1"/>
</dbReference>
<evidence type="ECO:0000256" key="8">
    <source>
        <dbReference type="ARBA" id="ARBA00022842"/>
    </source>
</evidence>
<dbReference type="InterPro" id="IPR013815">
    <property type="entry name" value="ATP_grasp_subdomain_1"/>
</dbReference>
<dbReference type="Gene3D" id="3.30.470.20">
    <property type="entry name" value="ATP-grasp fold, B domain"/>
    <property type="match status" value="1"/>
</dbReference>
<dbReference type="InterPro" id="IPR016185">
    <property type="entry name" value="PreATP-grasp_dom_sf"/>
</dbReference>
<name>I3CJI6_9GAMM</name>
<dbReference type="InterPro" id="IPR006284">
    <property type="entry name" value="Glut_synth_pro"/>
</dbReference>
<dbReference type="Pfam" id="PF02951">
    <property type="entry name" value="GSH-S_N"/>
    <property type="match status" value="1"/>
</dbReference>
<dbReference type="OrthoDB" id="9785415at2"/>
<comment type="pathway">
    <text evidence="10">Sulfur metabolism; glutathione biosynthesis; glutathione from L-cysteine and L-glutamate: step 2/2.</text>
</comment>
<evidence type="ECO:0000256" key="7">
    <source>
        <dbReference type="ARBA" id="ARBA00022840"/>
    </source>
</evidence>
<evidence type="ECO:0000256" key="5">
    <source>
        <dbReference type="ARBA" id="ARBA00022723"/>
    </source>
</evidence>
<dbReference type="SUPFAM" id="SSF56059">
    <property type="entry name" value="Glutathione synthetase ATP-binding domain-like"/>
    <property type="match status" value="1"/>
</dbReference>
<keyword evidence="7 10" id="KW-0067">ATP-binding</keyword>
<dbReference type="InterPro" id="IPR004215">
    <property type="entry name" value="GSHS_N"/>
</dbReference>
<dbReference type="STRING" id="395493.BegalDRAFT_2951"/>
<keyword evidence="5" id="KW-0479">Metal-binding</keyword>
<dbReference type="HAMAP" id="MF_00162">
    <property type="entry name" value="GSH_S"/>
    <property type="match status" value="1"/>
</dbReference>
<dbReference type="Gene3D" id="3.40.50.20">
    <property type="match status" value="1"/>
</dbReference>
<dbReference type="GO" id="GO:0005737">
    <property type="term" value="C:cytoplasm"/>
    <property type="evidence" value="ECO:0007669"/>
    <property type="project" value="TreeGrafter"/>
</dbReference>
<evidence type="ECO:0000256" key="3">
    <source>
        <dbReference type="ARBA" id="ARBA00022598"/>
    </source>
</evidence>
<dbReference type="EC" id="6.3.2.3" evidence="10"/>
<dbReference type="GO" id="GO:0005524">
    <property type="term" value="F:ATP binding"/>
    <property type="evidence" value="ECO:0007669"/>
    <property type="project" value="UniProtKB-UniRule"/>
</dbReference>
<keyword evidence="4 10" id="KW-0317">Glutathione biosynthesis</keyword>
<keyword evidence="6 10" id="KW-0547">Nucleotide-binding</keyword>
<evidence type="ECO:0000313" key="12">
    <source>
        <dbReference type="EMBL" id="EIJ43779.1"/>
    </source>
</evidence>
<dbReference type="RefSeq" id="WP_002691258.1">
    <property type="nucleotide sequence ID" value="NZ_JH600070.1"/>
</dbReference>
<dbReference type="EMBL" id="JH600070">
    <property type="protein sequence ID" value="EIJ43779.1"/>
    <property type="molecule type" value="Genomic_DNA"/>
</dbReference>
<dbReference type="UniPathway" id="UPA00142">
    <property type="reaction ID" value="UER00210"/>
</dbReference>
<dbReference type="InterPro" id="IPR004218">
    <property type="entry name" value="GSHS_ATP-bd"/>
</dbReference>
<feature type="domain" description="ATP-grasp" evidence="11">
    <location>
        <begin position="127"/>
        <end position="312"/>
    </location>
</feature>
<sequence>MSAFNLGIVMDPINSIKTYKDSSFAMLLAAQRRGWTLWYMEMPDLWLRDGVAYARMRPIQVTDNKTDWFTLGDAEIKPLHSLPVVLMRKDPPFDLEYIVATYILEQAEQRGTLIVNRPQGLRDANEKAYTAWFPHCCPPTLMTRSGAKIREFLAEHGEIILKPLDGMGGMSIFRVAQGDMNLSVIIETLTARETRYCMAQRFIPEIKQGDKRILLINGEPVPYALARIPAEGESRGNLAAGATGVAQPLTARDRWICEQVGAKLREKGFLFVGLDVIGDYLTEINVTSPTGIRELDKAYHLDIAGQLMDVIANHCH</sequence>
<dbReference type="FunFam" id="3.30.1490.20:FF:000009">
    <property type="entry name" value="Glutathione synthetase"/>
    <property type="match status" value="1"/>
</dbReference>
<dbReference type="NCBIfam" id="NF003573">
    <property type="entry name" value="PRK05246.1"/>
    <property type="match status" value="1"/>
</dbReference>
<keyword evidence="8" id="KW-0460">Magnesium</keyword>
<dbReference type="PANTHER" id="PTHR21621">
    <property type="entry name" value="RIBOSOMAL PROTEIN S6 MODIFICATION PROTEIN"/>
    <property type="match status" value="1"/>
</dbReference>
<evidence type="ECO:0000256" key="6">
    <source>
        <dbReference type="ARBA" id="ARBA00022741"/>
    </source>
</evidence>
<dbReference type="eggNOG" id="COG0189">
    <property type="taxonomic scope" value="Bacteria"/>
</dbReference>
<keyword evidence="9" id="KW-0464">Manganese</keyword>
<keyword evidence="3 10" id="KW-0436">Ligase</keyword>
<dbReference type="HOGENOM" id="CLU_068239_0_0_6"/>
<proteinExistence type="inferred from homology"/>
<evidence type="ECO:0000256" key="9">
    <source>
        <dbReference type="ARBA" id="ARBA00023211"/>
    </source>
</evidence>
<evidence type="ECO:0000313" key="13">
    <source>
        <dbReference type="Proteomes" id="UP000005744"/>
    </source>
</evidence>
<comment type="similarity">
    <text evidence="10">Belongs to the prokaryotic GSH synthase family.</text>
</comment>
<dbReference type="PANTHER" id="PTHR21621:SF4">
    <property type="entry name" value="GLUTATHIONE SYNTHETASE"/>
    <property type="match status" value="1"/>
</dbReference>
<dbReference type="Gene3D" id="3.30.1490.20">
    <property type="entry name" value="ATP-grasp fold, A domain"/>
    <property type="match status" value="1"/>
</dbReference>
<evidence type="ECO:0000259" key="11">
    <source>
        <dbReference type="PROSITE" id="PS50975"/>
    </source>
</evidence>
<reference evidence="12 13" key="1">
    <citation type="submission" date="2011-11" db="EMBL/GenBank/DDBJ databases">
        <title>Improved High-Quality Draft sequence of Beggiatoa alba B18lD.</title>
        <authorList>
            <consortium name="US DOE Joint Genome Institute"/>
            <person name="Lucas S."/>
            <person name="Han J."/>
            <person name="Lapidus A."/>
            <person name="Cheng J.-F."/>
            <person name="Goodwin L."/>
            <person name="Pitluck S."/>
            <person name="Peters L."/>
            <person name="Mikhailova N."/>
            <person name="Held B."/>
            <person name="Detter J.C."/>
            <person name="Han C."/>
            <person name="Tapia R."/>
            <person name="Land M."/>
            <person name="Hauser L."/>
            <person name="Kyrpides N."/>
            <person name="Ivanova N."/>
            <person name="Pagani I."/>
            <person name="Samuel K."/>
            <person name="Teske A."/>
            <person name="Mueller J."/>
            <person name="Woyke T."/>
        </authorList>
    </citation>
    <scope>NUCLEOTIDE SEQUENCE [LARGE SCALE GENOMIC DNA]</scope>
    <source>
        <strain evidence="12 13">B18LD</strain>
    </source>
</reference>
<dbReference type="PROSITE" id="PS50975">
    <property type="entry name" value="ATP_GRASP"/>
    <property type="match status" value="1"/>
</dbReference>
<organism evidence="12 13">
    <name type="scientific">Beggiatoa alba B18LD</name>
    <dbReference type="NCBI Taxonomy" id="395493"/>
    <lineage>
        <taxon>Bacteria</taxon>
        <taxon>Pseudomonadati</taxon>
        <taxon>Pseudomonadota</taxon>
        <taxon>Gammaproteobacteria</taxon>
        <taxon>Thiotrichales</taxon>
        <taxon>Thiotrichaceae</taxon>
        <taxon>Beggiatoa</taxon>
    </lineage>
</organism>
<comment type="cofactor">
    <cofactor evidence="1">
        <name>Mn(2+)</name>
        <dbReference type="ChEBI" id="CHEBI:29035"/>
    </cofactor>
</comment>
<keyword evidence="13" id="KW-1185">Reference proteome</keyword>
<dbReference type="FunFam" id="3.40.50.20:FF:000009">
    <property type="entry name" value="Glutathione synthetase"/>
    <property type="match status" value="1"/>
</dbReference>
<evidence type="ECO:0000256" key="4">
    <source>
        <dbReference type="ARBA" id="ARBA00022684"/>
    </source>
</evidence>
<comment type="catalytic activity">
    <reaction evidence="10">
        <text>gamma-L-glutamyl-L-cysteine + glycine + ATP = glutathione + ADP + phosphate + H(+)</text>
        <dbReference type="Rhea" id="RHEA:13557"/>
        <dbReference type="ChEBI" id="CHEBI:15378"/>
        <dbReference type="ChEBI" id="CHEBI:30616"/>
        <dbReference type="ChEBI" id="CHEBI:43474"/>
        <dbReference type="ChEBI" id="CHEBI:57305"/>
        <dbReference type="ChEBI" id="CHEBI:57925"/>
        <dbReference type="ChEBI" id="CHEBI:58173"/>
        <dbReference type="ChEBI" id="CHEBI:456216"/>
        <dbReference type="EC" id="6.3.2.3"/>
    </reaction>
</comment>
<protein>
    <recommendedName>
        <fullName evidence="10">Glutathione synthetase</fullName>
        <ecNumber evidence="10">6.3.2.3</ecNumber>
    </recommendedName>
    <alternativeName>
        <fullName evidence="10">GSH synthetase</fullName>
        <shortName evidence="10">GSH-S</shortName>
        <shortName evidence="10">GSHase</shortName>
    </alternativeName>
    <alternativeName>
        <fullName evidence="10">Glutathione synthase</fullName>
    </alternativeName>
</protein>
<evidence type="ECO:0000256" key="10">
    <source>
        <dbReference type="HAMAP-Rule" id="MF_00162"/>
    </source>
</evidence>
<gene>
    <name evidence="10" type="primary">gshB</name>
    <name evidence="12" type="ORF">BegalDRAFT_2951</name>
</gene>
<dbReference type="GO" id="GO:0046872">
    <property type="term" value="F:metal ion binding"/>
    <property type="evidence" value="ECO:0007669"/>
    <property type="project" value="UniProtKB-KW"/>
</dbReference>
<evidence type="ECO:0000256" key="1">
    <source>
        <dbReference type="ARBA" id="ARBA00001936"/>
    </source>
</evidence>
<dbReference type="InterPro" id="IPR011761">
    <property type="entry name" value="ATP-grasp"/>
</dbReference>